<proteinExistence type="inferred from homology"/>
<comment type="similarity">
    <text evidence="1 4">Belongs to the universal ribosomal protein uL29 family.</text>
</comment>
<dbReference type="CDD" id="cd00427">
    <property type="entry name" value="Ribosomal_L29_HIP"/>
    <property type="match status" value="1"/>
</dbReference>
<keyword evidence="2 4" id="KW-0689">Ribosomal protein</keyword>
<evidence type="ECO:0000256" key="1">
    <source>
        <dbReference type="ARBA" id="ARBA00009254"/>
    </source>
</evidence>
<name>A0A2D6LPL4_9ARCH</name>
<comment type="caution">
    <text evidence="5">The sequence shown here is derived from an EMBL/GenBank/DDBJ whole genome shotgun (WGS) entry which is preliminary data.</text>
</comment>
<dbReference type="Proteomes" id="UP000226712">
    <property type="component" value="Unassembled WGS sequence"/>
</dbReference>
<dbReference type="GO" id="GO:0006412">
    <property type="term" value="P:translation"/>
    <property type="evidence" value="ECO:0007669"/>
    <property type="project" value="UniProtKB-UniRule"/>
</dbReference>
<dbReference type="PROSITE" id="PS00579">
    <property type="entry name" value="RIBOSOMAL_L29"/>
    <property type="match status" value="1"/>
</dbReference>
<gene>
    <name evidence="5" type="primary">rpmC</name>
    <name evidence="4" type="synonym">rpl29</name>
    <name evidence="5" type="ORF">CL944_01005</name>
</gene>
<dbReference type="InterPro" id="IPR036049">
    <property type="entry name" value="Ribosomal_uL29_sf"/>
</dbReference>
<dbReference type="EMBL" id="NZBD01000004">
    <property type="protein sequence ID" value="MAG18034.1"/>
    <property type="molecule type" value="Genomic_DNA"/>
</dbReference>
<dbReference type="InterPro" id="IPR001854">
    <property type="entry name" value="Ribosomal_uL29"/>
</dbReference>
<evidence type="ECO:0000313" key="5">
    <source>
        <dbReference type="EMBL" id="MAG18034.1"/>
    </source>
</evidence>
<dbReference type="AlphaFoldDB" id="A0A2D6LPL4"/>
<dbReference type="InterPro" id="IPR018254">
    <property type="entry name" value="Ribosomal_uL29_CS"/>
</dbReference>
<sequence>MGKKRLATLRDNSVEELEGKLVDLKNVLSKEKAMVASGTRAEKPSKIKNTRRQIARILTIVAEKNAGVTK</sequence>
<accession>A0A2D6LPL4</accession>
<evidence type="ECO:0000256" key="3">
    <source>
        <dbReference type="ARBA" id="ARBA00023274"/>
    </source>
</evidence>
<dbReference type="NCBIfam" id="TIGR00012">
    <property type="entry name" value="L29"/>
    <property type="match status" value="1"/>
</dbReference>
<evidence type="ECO:0000256" key="4">
    <source>
        <dbReference type="HAMAP-Rule" id="MF_00374"/>
    </source>
</evidence>
<dbReference type="HAMAP" id="MF_00374">
    <property type="entry name" value="Ribosomal_uL29"/>
    <property type="match status" value="1"/>
</dbReference>
<keyword evidence="3 4" id="KW-0687">Ribonucleoprotein</keyword>
<evidence type="ECO:0000256" key="2">
    <source>
        <dbReference type="ARBA" id="ARBA00022980"/>
    </source>
</evidence>
<dbReference type="Gene3D" id="1.10.287.310">
    <property type="match status" value="1"/>
</dbReference>
<organism evidence="5 6">
    <name type="scientific">Candidatus Iainarchaeum sp</name>
    <dbReference type="NCBI Taxonomy" id="3101447"/>
    <lineage>
        <taxon>Archaea</taxon>
        <taxon>Candidatus Iainarchaeota</taxon>
        <taxon>Candidatus Iainarchaeia</taxon>
        <taxon>Candidatus Iainarchaeales</taxon>
        <taxon>Candidatus Iainarchaeaceae</taxon>
        <taxon>Candidatus Iainarchaeum</taxon>
    </lineage>
</organism>
<evidence type="ECO:0000313" key="6">
    <source>
        <dbReference type="Proteomes" id="UP000226712"/>
    </source>
</evidence>
<dbReference type="SUPFAM" id="SSF46561">
    <property type="entry name" value="Ribosomal protein L29 (L29p)"/>
    <property type="match status" value="1"/>
</dbReference>
<dbReference type="GO" id="GO:1990904">
    <property type="term" value="C:ribonucleoprotein complex"/>
    <property type="evidence" value="ECO:0007669"/>
    <property type="project" value="UniProtKB-KW"/>
</dbReference>
<protein>
    <recommendedName>
        <fullName evidence="4">Large ribosomal subunit protein uL29</fullName>
    </recommendedName>
</protein>
<reference evidence="6" key="1">
    <citation type="submission" date="2017-09" db="EMBL/GenBank/DDBJ databases">
        <title>The Reconstruction of 2,631 Draft Metagenome-Assembled Genomes from the Global Oceans.</title>
        <authorList>
            <person name="Tully B.J."/>
            <person name="Graham E.D."/>
            <person name="Heidelberg J.F."/>
        </authorList>
    </citation>
    <scope>NUCLEOTIDE SEQUENCE [LARGE SCALE GENOMIC DNA]</scope>
</reference>
<dbReference type="GO" id="GO:0005840">
    <property type="term" value="C:ribosome"/>
    <property type="evidence" value="ECO:0007669"/>
    <property type="project" value="UniProtKB-KW"/>
</dbReference>
<dbReference type="GO" id="GO:0003735">
    <property type="term" value="F:structural constituent of ribosome"/>
    <property type="evidence" value="ECO:0007669"/>
    <property type="project" value="InterPro"/>
</dbReference>
<dbReference type="Pfam" id="PF00831">
    <property type="entry name" value="Ribosomal_L29"/>
    <property type="match status" value="1"/>
</dbReference>